<evidence type="ECO:0000256" key="1">
    <source>
        <dbReference type="RuleBase" id="RU341113"/>
    </source>
</evidence>
<keyword evidence="1" id="KW-0325">Glycoprotein</keyword>
<dbReference type="EC" id="3.4.13.19" evidence="1"/>
<comment type="similarity">
    <text evidence="1">Belongs to the metallo-dependent hydrolases superfamily. Peptidase M19 family.</text>
</comment>
<dbReference type="CDD" id="cd01301">
    <property type="entry name" value="rDP_like"/>
    <property type="match status" value="1"/>
</dbReference>
<feature type="compositionally biased region" description="Low complexity" evidence="2">
    <location>
        <begin position="379"/>
        <end position="398"/>
    </location>
</feature>
<dbReference type="RefSeq" id="XP_033235383.1">
    <property type="nucleotide sequence ID" value="XM_033379492.1"/>
</dbReference>
<evidence type="ECO:0000256" key="2">
    <source>
        <dbReference type="SAM" id="MobiDB-lite"/>
    </source>
</evidence>
<comment type="subcellular location">
    <subcellularLocation>
        <location evidence="1">Membrane</location>
        <topology evidence="1">Lipid-anchor</topology>
        <topology evidence="1">GPI-anchor</topology>
    </subcellularLocation>
</comment>
<dbReference type="Proteomes" id="UP000001819">
    <property type="component" value="Chromosome 4"/>
</dbReference>
<keyword evidence="1" id="KW-0224">Dipeptidase</keyword>
<dbReference type="PROSITE" id="PS51365">
    <property type="entry name" value="RENAL_DIPEPTIDASE_2"/>
    <property type="match status" value="1"/>
</dbReference>
<feature type="compositionally biased region" description="Basic residues" evidence="2">
    <location>
        <begin position="368"/>
        <end position="378"/>
    </location>
</feature>
<dbReference type="PANTHER" id="PTHR10443:SF47">
    <property type="entry name" value="DIPEPTIDASE"/>
    <property type="match status" value="1"/>
</dbReference>
<organism evidence="3 4">
    <name type="scientific">Drosophila pseudoobscura pseudoobscura</name>
    <name type="common">Fruit fly</name>
    <dbReference type="NCBI Taxonomy" id="46245"/>
    <lineage>
        <taxon>Eukaryota</taxon>
        <taxon>Metazoa</taxon>
        <taxon>Ecdysozoa</taxon>
        <taxon>Arthropoda</taxon>
        <taxon>Hexapoda</taxon>
        <taxon>Insecta</taxon>
        <taxon>Pterygota</taxon>
        <taxon>Neoptera</taxon>
        <taxon>Endopterygota</taxon>
        <taxon>Diptera</taxon>
        <taxon>Brachycera</taxon>
        <taxon>Muscomorpha</taxon>
        <taxon>Ephydroidea</taxon>
        <taxon>Drosophilidae</taxon>
        <taxon>Drosophila</taxon>
        <taxon>Sophophora</taxon>
    </lineage>
</organism>
<keyword evidence="1" id="KW-0479">Metal-binding</keyword>
<feature type="compositionally biased region" description="Low complexity" evidence="2">
    <location>
        <begin position="337"/>
        <end position="360"/>
    </location>
</feature>
<protein>
    <recommendedName>
        <fullName evidence="1">Dipeptidase</fullName>
        <ecNumber evidence="1">3.4.13.19</ecNumber>
    </recommendedName>
</protein>
<keyword evidence="1" id="KW-1015">Disulfide bond</keyword>
<dbReference type="GO" id="GO:0098552">
    <property type="term" value="C:side of membrane"/>
    <property type="evidence" value="ECO:0007669"/>
    <property type="project" value="UniProtKB-KW"/>
</dbReference>
<feature type="compositionally biased region" description="Low complexity" evidence="2">
    <location>
        <begin position="46"/>
        <end position="67"/>
    </location>
</feature>
<dbReference type="PROSITE" id="PS00869">
    <property type="entry name" value="RENAL_DIPEPTIDASE_1"/>
    <property type="match status" value="1"/>
</dbReference>
<dbReference type="InterPro" id="IPR000180">
    <property type="entry name" value="Dipep_AS"/>
</dbReference>
<comment type="catalytic activity">
    <reaction evidence="1">
        <text>an L-aminoacyl-L-amino acid + H2O = 2 an L-alpha-amino acid</text>
        <dbReference type="Rhea" id="RHEA:48940"/>
        <dbReference type="ChEBI" id="CHEBI:15377"/>
        <dbReference type="ChEBI" id="CHEBI:59869"/>
        <dbReference type="ChEBI" id="CHEBI:77460"/>
        <dbReference type="EC" id="3.4.13.19"/>
    </reaction>
</comment>
<proteinExistence type="inferred from homology"/>
<keyword evidence="1" id="KW-0645">Protease</keyword>
<feature type="compositionally biased region" description="Basic residues" evidence="2">
    <location>
        <begin position="613"/>
        <end position="632"/>
    </location>
</feature>
<feature type="region of interest" description="Disordered" evidence="2">
    <location>
        <begin position="1068"/>
        <end position="1093"/>
    </location>
</feature>
<feature type="region of interest" description="Disordered" evidence="2">
    <location>
        <begin position="599"/>
        <end position="675"/>
    </location>
</feature>
<feature type="region of interest" description="Disordered" evidence="2">
    <location>
        <begin position="145"/>
        <end position="168"/>
    </location>
</feature>
<keyword evidence="1" id="KW-0336">GPI-anchor</keyword>
<evidence type="ECO:0000313" key="4">
    <source>
        <dbReference type="RefSeq" id="XP_033235383.1"/>
    </source>
</evidence>
<accession>A0A6I8VWQ6</accession>
<keyword evidence="3" id="KW-1185">Reference proteome</keyword>
<evidence type="ECO:0000313" key="3">
    <source>
        <dbReference type="Proteomes" id="UP000001819"/>
    </source>
</evidence>
<reference evidence="4" key="1">
    <citation type="submission" date="2025-08" db="UniProtKB">
        <authorList>
            <consortium name="RefSeq"/>
        </authorList>
    </citation>
    <scope>IDENTIFICATION</scope>
    <source>
        <strain evidence="4">MV-25-SWS-2005</strain>
        <tissue evidence="4">Whole body</tissue>
    </source>
</reference>
<keyword evidence="1" id="KW-0482">Metalloprotease</keyword>
<dbReference type="AlphaFoldDB" id="A0A6I8VWQ6"/>
<dbReference type="SUPFAM" id="SSF51556">
    <property type="entry name" value="Metallo-dependent hydrolases"/>
    <property type="match status" value="1"/>
</dbReference>
<comment type="cofactor">
    <cofactor evidence="1">
        <name>Zn(2+)</name>
        <dbReference type="ChEBI" id="CHEBI:29105"/>
    </cofactor>
</comment>
<dbReference type="PANTHER" id="PTHR10443">
    <property type="entry name" value="MICROSOMAL DIPEPTIDASE"/>
    <property type="match status" value="1"/>
</dbReference>
<dbReference type="InterPro" id="IPR008257">
    <property type="entry name" value="Pept_M19"/>
</dbReference>
<keyword evidence="1" id="KW-0862">Zinc</keyword>
<keyword evidence="1" id="KW-0472">Membrane</keyword>
<dbReference type="Pfam" id="PF01244">
    <property type="entry name" value="Peptidase_M19"/>
    <property type="match status" value="1"/>
</dbReference>
<keyword evidence="1" id="KW-0378">Hydrolase</keyword>
<dbReference type="GO" id="GO:0070573">
    <property type="term" value="F:metallodipeptidase activity"/>
    <property type="evidence" value="ECO:0007669"/>
    <property type="project" value="InterPro"/>
</dbReference>
<dbReference type="GO" id="GO:0006508">
    <property type="term" value="P:proteolysis"/>
    <property type="evidence" value="ECO:0007669"/>
    <property type="project" value="UniProtKB-KW"/>
</dbReference>
<feature type="region of interest" description="Disordered" evidence="2">
    <location>
        <begin position="104"/>
        <end position="130"/>
    </location>
</feature>
<gene>
    <name evidence="4" type="primary">LOC4817320</name>
</gene>
<dbReference type="Gene3D" id="3.20.20.140">
    <property type="entry name" value="Metal-dependent hydrolases"/>
    <property type="match status" value="1"/>
</dbReference>
<dbReference type="InParanoid" id="A0A6I8VWQ6"/>
<feature type="compositionally biased region" description="Gly residues" evidence="2">
    <location>
        <begin position="68"/>
        <end position="86"/>
    </location>
</feature>
<name>A0A6I8VWQ6_DROPS</name>
<dbReference type="KEGG" id="dpo:4817320"/>
<comment type="subunit">
    <text evidence="1">Homodimer; disulfide-linked.</text>
</comment>
<feature type="region of interest" description="Disordered" evidence="2">
    <location>
        <begin position="1"/>
        <end position="88"/>
    </location>
</feature>
<dbReference type="InterPro" id="IPR032466">
    <property type="entry name" value="Metal_Hydrolase"/>
</dbReference>
<sequence length="1093" mass="118442">MTELRRANGLDASVPRLHKQLSVRGGGPHPHPHPLLHSLADHGCNLSSGGNSAASTTSSSTATATTALGGGGASSGGGGGGLGGLGSTQRSVEFDEHDIFYVSPSKRKGADGGVPANGSLVAPPGSGSNSNHNVVTFSNFVSEQRVTPASSHRGSLKRSKGRSNQSLCSCDAGDEAQLQLQPDAAARPLFEYSLERRRKTHTYSCEQNAQILMRLERERNRKLSLTLPGSAIEMGMGMGAGTATGALVDLQCDTPSLSDVDIIPPVPPPPAMKRNGSMRSLRLLQHLQQQQQQQQLTFSGSHNNNLAQLCSSDLLQECTKSALDECTATLLQCTTTSTANQSSSNSNSNSSSSHCNNNNNAKPDICHTHSHSHGHNHSHNQSQAQSQSQSLSKPQSKHAPNPPFAAHEEDEIFTPHSKKSDPSLCFLPPATAAAGNGSAASKYNTIGPSSDYARHLAHYSRYLQKQHQQQQLAHFQQQRCRCFSQSLLNFPQQQQQQQQQQGAQQQQQQQHTLPLQQQPAIFHTSSMDWTLPINSRSFGNLVNIEGSAIGGGCRVPYQKMPPHQGAGSGGALAASTFTMTSFDSDIGIGIGIGHGLKERESQTSLHQQAQPHTHPHPHPHSHSHPHHYHAHHAVVGGSGSGSVTPQKHHQLHSSVTSIMPWKHRQCPSRGSSSSGTNSFRFDAAKHWLAVSSILLIIGAASVAVPLALRVAASAPFEERLRVAVQLLDQVPLIDGHNDLPWNIRKFLHNKLNDFNFDEDLRNVMPWGRSHWSHTDLTRLKKGRISAQFWAAYVPCEAQHRDAVQLTLEQIDVIKRLTDRYSPQLTTCTSAQDIIDAHKNQQVCSLTGVEGGHSLGGSLAVLRTLYAIGVRYMTLTSTCHTPWADSSYADAPTFNMKHGGLTLFGKTIIREMNRLGMMVDLSHVSKGTMRDALEVSEAPVIFSHSSAYELCNTSRNVQDDILQSLAKNGGLVMVNFYSKFLSCSDNSTVHDAVAHINHIKRVAGIDHVGLGAGYDGINYTPKGLEDVSSYPTLFAELLGGGWTMDELTKLAGGNFLRVMQQVEKLRDDKKTAGVKPYEDHPNFRTDDPYNCTSS</sequence>
<feature type="region of interest" description="Disordered" evidence="2">
    <location>
        <begin position="337"/>
        <end position="405"/>
    </location>
</feature>
<feature type="region of interest" description="Disordered" evidence="2">
    <location>
        <begin position="494"/>
        <end position="515"/>
    </location>
</feature>
<dbReference type="GO" id="GO:0046872">
    <property type="term" value="F:metal ion binding"/>
    <property type="evidence" value="ECO:0007669"/>
    <property type="project" value="UniProtKB-UniRule"/>
</dbReference>
<keyword evidence="1" id="KW-0449">Lipoprotein</keyword>
<feature type="compositionally biased region" description="Basic and acidic residues" evidence="2">
    <location>
        <begin position="1068"/>
        <end position="1086"/>
    </location>
</feature>